<dbReference type="PaxDb" id="39947-A0A0P0XKH8"/>
<name>A0A0P0XKH8_ORYSJ</name>
<proteinExistence type="predicted"/>
<dbReference type="eggNOG" id="ENOG502R5I8">
    <property type="taxonomic scope" value="Eukaryota"/>
</dbReference>
<reference evidence="1 2" key="2">
    <citation type="journal article" date="2013" name="Plant Cell Physiol.">
        <title>Rice Annotation Project Database (RAP-DB): an integrative and interactive database for rice genomics.</title>
        <authorList>
            <person name="Sakai H."/>
            <person name="Lee S.S."/>
            <person name="Tanaka T."/>
            <person name="Numa H."/>
            <person name="Kim J."/>
            <person name="Kawahara Y."/>
            <person name="Wakimoto H."/>
            <person name="Yang C.C."/>
            <person name="Iwamoto M."/>
            <person name="Abe T."/>
            <person name="Yamada Y."/>
            <person name="Muto A."/>
            <person name="Inokuchi H."/>
            <person name="Ikemura T."/>
            <person name="Matsumoto T."/>
            <person name="Sasaki T."/>
            <person name="Itoh T."/>
        </authorList>
    </citation>
    <scope>NUCLEOTIDE SEQUENCE [LARGE SCALE GENOMIC DNA]</scope>
    <source>
        <strain evidence="2">cv. Nipponbare</strain>
    </source>
</reference>
<evidence type="ECO:0000313" key="1">
    <source>
        <dbReference type="EMBL" id="BAT07627.1"/>
    </source>
</evidence>
<sequence length="81" mass="8740">MQKRQEQLQLHLADGPNVDVEIVVSLSVPMLPLKPLSARASSNARLSFNCTTTAAIVGLWAPISAVHNNAMSTTFHIELTS</sequence>
<accession>A0A0P0XKH8</accession>
<gene>
    <name evidence="1" type="ordered locus">Os09g0348766</name>
    <name evidence="1" type="ORF">OSNPB_090348766</name>
</gene>
<dbReference type="Gramene" id="Os09t0348766-01">
    <property type="protein sequence ID" value="Os09t0348766-01"/>
    <property type="gene ID" value="Os09g0348766"/>
</dbReference>
<protein>
    <submittedName>
        <fullName evidence="1">Os09g0348766 protein</fullName>
    </submittedName>
</protein>
<dbReference type="Proteomes" id="UP000059680">
    <property type="component" value="Chromosome 9"/>
</dbReference>
<dbReference type="AlphaFoldDB" id="A0A0P0XKH8"/>
<reference evidence="1 2" key="3">
    <citation type="journal article" date="2013" name="Rice">
        <title>Improvement of the Oryza sativa Nipponbare reference genome using next generation sequence and optical map data.</title>
        <authorList>
            <person name="Kawahara Y."/>
            <person name="de la Bastide M."/>
            <person name="Hamilton J.P."/>
            <person name="Kanamori H."/>
            <person name="McCombie W.R."/>
            <person name="Ouyang S."/>
            <person name="Schwartz D.C."/>
            <person name="Tanaka T."/>
            <person name="Wu J."/>
            <person name="Zhou S."/>
            <person name="Childs K.L."/>
            <person name="Davidson R.M."/>
            <person name="Lin H."/>
            <person name="Quesada-Ocampo L."/>
            <person name="Vaillancourt B."/>
            <person name="Sakai H."/>
            <person name="Lee S.S."/>
            <person name="Kim J."/>
            <person name="Numa H."/>
            <person name="Itoh T."/>
            <person name="Buell C.R."/>
            <person name="Matsumoto T."/>
        </authorList>
    </citation>
    <scope>NUCLEOTIDE SEQUENCE [LARGE SCALE GENOMIC DNA]</scope>
    <source>
        <strain evidence="2">cv. Nipponbare</strain>
    </source>
</reference>
<organism evidence="1 2">
    <name type="scientific">Oryza sativa subsp. japonica</name>
    <name type="common">Rice</name>
    <dbReference type="NCBI Taxonomy" id="39947"/>
    <lineage>
        <taxon>Eukaryota</taxon>
        <taxon>Viridiplantae</taxon>
        <taxon>Streptophyta</taxon>
        <taxon>Embryophyta</taxon>
        <taxon>Tracheophyta</taxon>
        <taxon>Spermatophyta</taxon>
        <taxon>Magnoliopsida</taxon>
        <taxon>Liliopsida</taxon>
        <taxon>Poales</taxon>
        <taxon>Poaceae</taxon>
        <taxon>BOP clade</taxon>
        <taxon>Oryzoideae</taxon>
        <taxon>Oryzeae</taxon>
        <taxon>Oryzinae</taxon>
        <taxon>Oryza</taxon>
        <taxon>Oryza sativa</taxon>
    </lineage>
</organism>
<dbReference type="InParanoid" id="A0A0P0XKH8"/>
<evidence type="ECO:0000313" key="2">
    <source>
        <dbReference type="Proteomes" id="UP000059680"/>
    </source>
</evidence>
<dbReference type="OMA" id="FHMELTS"/>
<dbReference type="EMBL" id="AP014965">
    <property type="protein sequence ID" value="BAT07627.1"/>
    <property type="molecule type" value="Genomic_DNA"/>
</dbReference>
<reference evidence="2" key="1">
    <citation type="journal article" date="2005" name="Nature">
        <title>The map-based sequence of the rice genome.</title>
        <authorList>
            <consortium name="International rice genome sequencing project (IRGSP)"/>
            <person name="Matsumoto T."/>
            <person name="Wu J."/>
            <person name="Kanamori H."/>
            <person name="Katayose Y."/>
            <person name="Fujisawa M."/>
            <person name="Namiki N."/>
            <person name="Mizuno H."/>
            <person name="Yamamoto K."/>
            <person name="Antonio B.A."/>
            <person name="Baba T."/>
            <person name="Sakata K."/>
            <person name="Nagamura Y."/>
            <person name="Aoki H."/>
            <person name="Arikawa K."/>
            <person name="Arita K."/>
            <person name="Bito T."/>
            <person name="Chiden Y."/>
            <person name="Fujitsuka N."/>
            <person name="Fukunaka R."/>
            <person name="Hamada M."/>
            <person name="Harada C."/>
            <person name="Hayashi A."/>
            <person name="Hijishita S."/>
            <person name="Honda M."/>
            <person name="Hosokawa S."/>
            <person name="Ichikawa Y."/>
            <person name="Idonuma A."/>
            <person name="Iijima M."/>
            <person name="Ikeda M."/>
            <person name="Ikeno M."/>
            <person name="Ito K."/>
            <person name="Ito S."/>
            <person name="Ito T."/>
            <person name="Ito Y."/>
            <person name="Ito Y."/>
            <person name="Iwabuchi A."/>
            <person name="Kamiya K."/>
            <person name="Karasawa W."/>
            <person name="Kurita K."/>
            <person name="Katagiri S."/>
            <person name="Kikuta A."/>
            <person name="Kobayashi H."/>
            <person name="Kobayashi N."/>
            <person name="Machita K."/>
            <person name="Maehara T."/>
            <person name="Masukawa M."/>
            <person name="Mizubayashi T."/>
            <person name="Mukai Y."/>
            <person name="Nagasaki H."/>
            <person name="Nagata Y."/>
            <person name="Naito S."/>
            <person name="Nakashima M."/>
            <person name="Nakama Y."/>
            <person name="Nakamichi Y."/>
            <person name="Nakamura M."/>
            <person name="Meguro A."/>
            <person name="Negishi M."/>
            <person name="Ohta I."/>
            <person name="Ohta T."/>
            <person name="Okamoto M."/>
            <person name="Ono N."/>
            <person name="Saji S."/>
            <person name="Sakaguchi M."/>
            <person name="Sakai K."/>
            <person name="Shibata M."/>
            <person name="Shimokawa T."/>
            <person name="Song J."/>
            <person name="Takazaki Y."/>
            <person name="Terasawa K."/>
            <person name="Tsugane M."/>
            <person name="Tsuji K."/>
            <person name="Ueda S."/>
            <person name="Waki K."/>
            <person name="Yamagata H."/>
            <person name="Yamamoto M."/>
            <person name="Yamamoto S."/>
            <person name="Yamane H."/>
            <person name="Yoshiki S."/>
            <person name="Yoshihara R."/>
            <person name="Yukawa K."/>
            <person name="Zhong H."/>
            <person name="Yano M."/>
            <person name="Yuan Q."/>
            <person name="Ouyang S."/>
            <person name="Liu J."/>
            <person name="Jones K.M."/>
            <person name="Gansberger K."/>
            <person name="Moffat K."/>
            <person name="Hill J."/>
            <person name="Bera J."/>
            <person name="Fadrosh D."/>
            <person name="Jin S."/>
            <person name="Johri S."/>
            <person name="Kim M."/>
            <person name="Overton L."/>
            <person name="Reardon M."/>
            <person name="Tsitrin T."/>
            <person name="Vuong H."/>
            <person name="Weaver B."/>
            <person name="Ciecko A."/>
            <person name="Tallon L."/>
            <person name="Jackson J."/>
            <person name="Pai G."/>
            <person name="Aken S.V."/>
            <person name="Utterback T."/>
            <person name="Reidmuller S."/>
            <person name="Feldblyum T."/>
            <person name="Hsiao J."/>
            <person name="Zismann V."/>
            <person name="Iobst S."/>
            <person name="de Vazeille A.R."/>
            <person name="Buell C.R."/>
            <person name="Ying K."/>
            <person name="Li Y."/>
            <person name="Lu T."/>
            <person name="Huang Y."/>
            <person name="Zhao Q."/>
            <person name="Feng Q."/>
            <person name="Zhang L."/>
            <person name="Zhu J."/>
            <person name="Weng Q."/>
            <person name="Mu J."/>
            <person name="Lu Y."/>
            <person name="Fan D."/>
            <person name="Liu Y."/>
            <person name="Guan J."/>
            <person name="Zhang Y."/>
            <person name="Yu S."/>
            <person name="Liu X."/>
            <person name="Zhang Y."/>
            <person name="Hong G."/>
            <person name="Han B."/>
            <person name="Choisne N."/>
            <person name="Demange N."/>
            <person name="Orjeda G."/>
            <person name="Samain S."/>
            <person name="Cattolico L."/>
            <person name="Pelletier E."/>
            <person name="Couloux A."/>
            <person name="Segurens B."/>
            <person name="Wincker P."/>
            <person name="D'Hont A."/>
            <person name="Scarpelli C."/>
            <person name="Weissenbach J."/>
            <person name="Salanoubat M."/>
            <person name="Quetier F."/>
            <person name="Yu Y."/>
            <person name="Kim H.R."/>
            <person name="Rambo T."/>
            <person name="Currie J."/>
            <person name="Collura K."/>
            <person name="Luo M."/>
            <person name="Yang T."/>
            <person name="Ammiraju J.S.S."/>
            <person name="Engler F."/>
            <person name="Soderlund C."/>
            <person name="Wing R.A."/>
            <person name="Palmer L.E."/>
            <person name="de la Bastide M."/>
            <person name="Spiegel L."/>
            <person name="Nascimento L."/>
            <person name="Zutavern T."/>
            <person name="O'Shaughnessy A."/>
            <person name="Dike S."/>
            <person name="Dedhia N."/>
            <person name="Preston R."/>
            <person name="Balija V."/>
            <person name="McCombie W.R."/>
            <person name="Chow T."/>
            <person name="Chen H."/>
            <person name="Chung M."/>
            <person name="Chen C."/>
            <person name="Shaw J."/>
            <person name="Wu H."/>
            <person name="Hsiao K."/>
            <person name="Chao Y."/>
            <person name="Chu M."/>
            <person name="Cheng C."/>
            <person name="Hour A."/>
            <person name="Lee P."/>
            <person name="Lin S."/>
            <person name="Lin Y."/>
            <person name="Liou J."/>
            <person name="Liu S."/>
            <person name="Hsing Y."/>
            <person name="Raghuvanshi S."/>
            <person name="Mohanty A."/>
            <person name="Bharti A.K."/>
            <person name="Gaur A."/>
            <person name="Gupta V."/>
            <person name="Kumar D."/>
            <person name="Ravi V."/>
            <person name="Vij S."/>
            <person name="Kapur A."/>
            <person name="Khurana P."/>
            <person name="Khurana P."/>
            <person name="Khurana J.P."/>
            <person name="Tyagi A.K."/>
            <person name="Gaikwad K."/>
            <person name="Singh A."/>
            <person name="Dalal V."/>
            <person name="Srivastava S."/>
            <person name="Dixit A."/>
            <person name="Pal A.K."/>
            <person name="Ghazi I.A."/>
            <person name="Yadav M."/>
            <person name="Pandit A."/>
            <person name="Bhargava A."/>
            <person name="Sureshbabu K."/>
            <person name="Batra K."/>
            <person name="Sharma T.R."/>
            <person name="Mohapatra T."/>
            <person name="Singh N.K."/>
            <person name="Messing J."/>
            <person name="Nelson A.B."/>
            <person name="Fuks G."/>
            <person name="Kavchok S."/>
            <person name="Keizer G."/>
            <person name="Linton E."/>
            <person name="Llaca V."/>
            <person name="Song R."/>
            <person name="Tanyolac B."/>
            <person name="Young S."/>
            <person name="Ho-Il K."/>
            <person name="Hahn J.H."/>
            <person name="Sangsakoo G."/>
            <person name="Vanavichit A."/>
            <person name="de Mattos Luiz.A.T."/>
            <person name="Zimmer P.D."/>
            <person name="Malone G."/>
            <person name="Dellagostin O."/>
            <person name="de Oliveira A.C."/>
            <person name="Bevan M."/>
            <person name="Bancroft I."/>
            <person name="Minx P."/>
            <person name="Cordum H."/>
            <person name="Wilson R."/>
            <person name="Cheng Z."/>
            <person name="Jin W."/>
            <person name="Jiang J."/>
            <person name="Leong S.A."/>
            <person name="Iwama H."/>
            <person name="Gojobori T."/>
            <person name="Itoh T."/>
            <person name="Niimura Y."/>
            <person name="Fujii Y."/>
            <person name="Habara T."/>
            <person name="Sakai H."/>
            <person name="Sato Y."/>
            <person name="Wilson G."/>
            <person name="Kumar K."/>
            <person name="McCouch S."/>
            <person name="Juretic N."/>
            <person name="Hoen D."/>
            <person name="Wright S."/>
            <person name="Bruskiewich R."/>
            <person name="Bureau T."/>
            <person name="Miyao A."/>
            <person name="Hirochika H."/>
            <person name="Nishikawa T."/>
            <person name="Kadowaki K."/>
            <person name="Sugiura M."/>
            <person name="Burr B."/>
            <person name="Sasaki T."/>
        </authorList>
    </citation>
    <scope>NUCLEOTIDE SEQUENCE [LARGE SCALE GENOMIC DNA]</scope>
    <source>
        <strain evidence="2">cv. Nipponbare</strain>
    </source>
</reference>
<keyword evidence="2" id="KW-1185">Reference proteome</keyword>